<gene>
    <name evidence="5" type="ORF">EVEC_LOCUS11249</name>
</gene>
<dbReference type="EMBL" id="UXUI01011766">
    <property type="protein sequence ID" value="VDD96498.1"/>
    <property type="molecule type" value="Genomic_DNA"/>
</dbReference>
<dbReference type="InterPro" id="IPR059046">
    <property type="entry name" value="CUB_M02D8_5_2nd"/>
</dbReference>
<sequence>MLLEMLFIDKNDYFTTTTTEGTRTFSGSTEDFIRLDKPFFKSDGTLQVIFGRKSQSRQSATHAGFRAVLKTYNMTMGEQCGGEKLINDSYFITSPNYSDEYDNNDHCDWVFQSEKPLRVVVVDFVADENTDSFQIVDSAGTTVNLRGDLSYDTPLAYYFGSRIEIHFESGFSNSTNNVRRFSLLIDPYDVPNTNVTTTCLRTGTHDLSTEKLVKIGTPNYKTAAYPDNLACNYSMESEVCCDGLILDGIGQGWELVGAREEGIYVAKTDSPVTMYFHSDGVRQASGFSGTVETQDCNCNDQVVNIIAGTTYRVTSPGYNASRNVVYCSNLYCNWQYNFFLNHTLEIQLKFLKFRVRQGDQLVLTDYKDDVLATLTTDSNTNETKPLLTVVGGLINITFITTNSTVGYYKTAEIAKGFELLLEAKPIRYKYEEHYTLSEANPIQQFSFDTDPGDMLFFSIKSTQNQQVTLFAYNLPKHSEFTLEIFDGPDIRAPLLATNNFTTNNESANFVSSIRSSGNTLAFRFLNPTSQRHRVFAGLVTNLLDDMYDEYCVNPFLLQFDEILEYEVTAPWNVTDATLYHCHMVLHYVEDDGSIRNGMLLKIHNWTESSFPVYKGATIIDKFLVTEQLPAPSFLFGNYLTFTYNYSSPPFQIYAKKTKLQDNQLHVLLGNTSLGYLFSPDFLATDDYGYPIFVYCEANDGTLKTERN</sequence>
<comment type="caution">
    <text evidence="3">Lacks conserved residue(s) required for the propagation of feature annotation.</text>
</comment>
<dbReference type="InterPro" id="IPR035914">
    <property type="entry name" value="Sperma_CUB_dom_sf"/>
</dbReference>
<dbReference type="Proteomes" id="UP000274131">
    <property type="component" value="Unassembled WGS sequence"/>
</dbReference>
<dbReference type="WBParaSite" id="EVEC_0001200401-mRNA-1">
    <property type="protein sequence ID" value="EVEC_0001200401-mRNA-1"/>
    <property type="gene ID" value="EVEC_0001200401"/>
</dbReference>
<dbReference type="InterPro" id="IPR000859">
    <property type="entry name" value="CUB_dom"/>
</dbReference>
<dbReference type="Pfam" id="PF23061">
    <property type="entry name" value="CUB_M02D8_5_2nd"/>
    <property type="match status" value="1"/>
</dbReference>
<evidence type="ECO:0000313" key="5">
    <source>
        <dbReference type="EMBL" id="VDD96498.1"/>
    </source>
</evidence>
<evidence type="ECO:0000313" key="6">
    <source>
        <dbReference type="Proteomes" id="UP000274131"/>
    </source>
</evidence>
<reference evidence="7" key="1">
    <citation type="submission" date="2017-02" db="UniProtKB">
        <authorList>
            <consortium name="WormBaseParasite"/>
        </authorList>
    </citation>
    <scope>IDENTIFICATION</scope>
</reference>
<protein>
    <submittedName>
        <fullName evidence="7">CUB domain-containing protein</fullName>
    </submittedName>
</protein>
<dbReference type="PROSITE" id="PS01180">
    <property type="entry name" value="CUB"/>
    <property type="match status" value="1"/>
</dbReference>
<evidence type="ECO:0000256" key="3">
    <source>
        <dbReference type="PROSITE-ProRule" id="PRU00059"/>
    </source>
</evidence>
<dbReference type="SMART" id="SM00042">
    <property type="entry name" value="CUB"/>
    <property type="match status" value="1"/>
</dbReference>
<evidence type="ECO:0000259" key="4">
    <source>
        <dbReference type="PROSITE" id="PS01180"/>
    </source>
</evidence>
<dbReference type="Pfam" id="PF23062">
    <property type="entry name" value="CUB_M02D8_5_3rd"/>
    <property type="match status" value="1"/>
</dbReference>
<dbReference type="CDD" id="cd00041">
    <property type="entry name" value="CUB"/>
    <property type="match status" value="1"/>
</dbReference>
<reference evidence="5 6" key="2">
    <citation type="submission" date="2018-10" db="EMBL/GenBank/DDBJ databases">
        <authorList>
            <consortium name="Pathogen Informatics"/>
        </authorList>
    </citation>
    <scope>NUCLEOTIDE SEQUENCE [LARGE SCALE GENOMIC DNA]</scope>
</reference>
<evidence type="ECO:0000256" key="1">
    <source>
        <dbReference type="ARBA" id="ARBA00022737"/>
    </source>
</evidence>
<dbReference type="InterPro" id="IPR059047">
    <property type="entry name" value="CUB_M02D8_5_3rd"/>
</dbReference>
<organism evidence="7">
    <name type="scientific">Enterobius vermicularis</name>
    <name type="common">Human pinworm</name>
    <dbReference type="NCBI Taxonomy" id="51028"/>
    <lineage>
        <taxon>Eukaryota</taxon>
        <taxon>Metazoa</taxon>
        <taxon>Ecdysozoa</taxon>
        <taxon>Nematoda</taxon>
        <taxon>Chromadorea</taxon>
        <taxon>Rhabditida</taxon>
        <taxon>Spirurina</taxon>
        <taxon>Oxyuridomorpha</taxon>
        <taxon>Oxyuroidea</taxon>
        <taxon>Oxyuridae</taxon>
        <taxon>Enterobius</taxon>
    </lineage>
</organism>
<keyword evidence="6" id="KW-1185">Reference proteome</keyword>
<feature type="domain" description="CUB" evidence="4">
    <location>
        <begin position="80"/>
        <end position="188"/>
    </location>
</feature>
<keyword evidence="2 3" id="KW-1015">Disulfide bond</keyword>
<dbReference type="PANTHER" id="PTHR24251">
    <property type="entry name" value="OVOCHYMASE-RELATED"/>
    <property type="match status" value="1"/>
</dbReference>
<name>A0A0N4VM53_ENTVE</name>
<dbReference type="AlphaFoldDB" id="A0A0N4VM53"/>
<dbReference type="Gene3D" id="2.60.120.290">
    <property type="entry name" value="Spermadhesin, CUB domain"/>
    <property type="match status" value="1"/>
</dbReference>
<dbReference type="OrthoDB" id="5868910at2759"/>
<proteinExistence type="predicted"/>
<dbReference type="SUPFAM" id="SSF49854">
    <property type="entry name" value="Spermadhesin, CUB domain"/>
    <property type="match status" value="2"/>
</dbReference>
<feature type="disulfide bond" evidence="3">
    <location>
        <begin position="80"/>
        <end position="107"/>
    </location>
</feature>
<evidence type="ECO:0000313" key="7">
    <source>
        <dbReference type="WBParaSite" id="EVEC_0001200401-mRNA-1"/>
    </source>
</evidence>
<evidence type="ECO:0000256" key="2">
    <source>
        <dbReference type="ARBA" id="ARBA00023157"/>
    </source>
</evidence>
<keyword evidence="1" id="KW-0677">Repeat</keyword>
<accession>A0A0N4VM53</accession>